<keyword evidence="1" id="KW-0472">Membrane</keyword>
<keyword evidence="1" id="KW-0812">Transmembrane</keyword>
<gene>
    <name evidence="2" type="ORF">CMC5_003680</name>
</gene>
<evidence type="ECO:0000313" key="2">
    <source>
        <dbReference type="EMBL" id="AKT36254.1"/>
    </source>
</evidence>
<dbReference type="STRING" id="52.CMC5_003680"/>
<name>A0A0K1E5X9_CHOCO</name>
<organism evidence="2 3">
    <name type="scientific">Chondromyces crocatus</name>
    <dbReference type="NCBI Taxonomy" id="52"/>
    <lineage>
        <taxon>Bacteria</taxon>
        <taxon>Pseudomonadati</taxon>
        <taxon>Myxococcota</taxon>
        <taxon>Polyangia</taxon>
        <taxon>Polyangiales</taxon>
        <taxon>Polyangiaceae</taxon>
        <taxon>Chondromyces</taxon>
    </lineage>
</organism>
<dbReference type="Proteomes" id="UP000067626">
    <property type="component" value="Chromosome"/>
</dbReference>
<reference evidence="2 3" key="1">
    <citation type="submission" date="2015-07" db="EMBL/GenBank/DDBJ databases">
        <title>Genome analysis of myxobacterium Chondromyces crocatus Cm c5 reveals a high potential for natural compound synthesis and the genetic basis for the loss of fruiting body formation.</title>
        <authorList>
            <person name="Zaburannyi N."/>
            <person name="Bunk B."/>
            <person name="Maier J."/>
            <person name="Overmann J."/>
            <person name="Mueller R."/>
        </authorList>
    </citation>
    <scope>NUCLEOTIDE SEQUENCE [LARGE SCALE GENOMIC DNA]</scope>
    <source>
        <strain evidence="2 3">Cm c5</strain>
    </source>
</reference>
<proteinExistence type="predicted"/>
<sequence>MSVVGSAFLEVVRRDGLGPARGGVALVGLLGGLALLGASGCGAFANGYKQAAPMVRERASYELDCPDQEVRLEEELGGWFKAVGCGRKARYRAACDGLRCVVSGENETAIPWRDRPPPGDVVTR</sequence>
<dbReference type="EMBL" id="CP012159">
    <property type="protein sequence ID" value="AKT36254.1"/>
    <property type="molecule type" value="Genomic_DNA"/>
</dbReference>
<dbReference type="OrthoDB" id="5519899at2"/>
<keyword evidence="1" id="KW-1133">Transmembrane helix</keyword>
<evidence type="ECO:0000313" key="3">
    <source>
        <dbReference type="Proteomes" id="UP000067626"/>
    </source>
</evidence>
<dbReference type="AlphaFoldDB" id="A0A0K1E5X9"/>
<protein>
    <submittedName>
        <fullName evidence="2">Uncharacterized protein</fullName>
    </submittedName>
</protein>
<accession>A0A0K1E5X9</accession>
<evidence type="ECO:0000256" key="1">
    <source>
        <dbReference type="SAM" id="Phobius"/>
    </source>
</evidence>
<dbReference type="RefSeq" id="WP_050428802.1">
    <property type="nucleotide sequence ID" value="NZ_CP012159.1"/>
</dbReference>
<feature type="transmembrane region" description="Helical" evidence="1">
    <location>
        <begin position="24"/>
        <end position="48"/>
    </location>
</feature>
<keyword evidence="3" id="KW-1185">Reference proteome</keyword>
<dbReference type="KEGG" id="ccro:CMC5_003680"/>